<proteinExistence type="predicted"/>
<reference evidence="1" key="1">
    <citation type="submission" date="2018-06" db="EMBL/GenBank/DDBJ databases">
        <authorList>
            <person name="Zhirakovskaya E."/>
        </authorList>
    </citation>
    <scope>NUCLEOTIDE SEQUENCE</scope>
</reference>
<accession>A0A3B0RUG5</accession>
<organism evidence="1">
    <name type="scientific">hydrothermal vent metagenome</name>
    <dbReference type="NCBI Taxonomy" id="652676"/>
    <lineage>
        <taxon>unclassified sequences</taxon>
        <taxon>metagenomes</taxon>
        <taxon>ecological metagenomes</taxon>
    </lineage>
</organism>
<protein>
    <submittedName>
        <fullName evidence="1">Uncharacterized protein</fullName>
    </submittedName>
</protein>
<name>A0A3B0RUG5_9ZZZZ</name>
<gene>
    <name evidence="1" type="ORF">MNBD_ALPHA02-418</name>
</gene>
<dbReference type="AlphaFoldDB" id="A0A3B0RUG5"/>
<evidence type="ECO:0000313" key="1">
    <source>
        <dbReference type="EMBL" id="VAV95837.1"/>
    </source>
</evidence>
<sequence length="194" mass="22011">MKKGNYKGLIVKLSATAFGLVVMLFGAAVMGQKFLVDQHENSNSIEATQVAKQSDMDIKIELNRQFGIITESGVVDIKATLKEVRQTLADIKVDMVAELNDTIRDVEQDTSIPTAIKQTVIIQLERELQKNEQRFRLLEERALQFSYKIILPRPNYADSSKCDEKTITEETRDTDLDADTKGNNRDVRKAFSWI</sequence>
<dbReference type="EMBL" id="UOED01000104">
    <property type="protein sequence ID" value="VAV95837.1"/>
    <property type="molecule type" value="Genomic_DNA"/>
</dbReference>